<sequence>MIKAVIFDMDGVMIDSEPIHIKLEEELFKSLGVEITEEEHMTFVGSSSYYMWRKIKERFNLPQSVEKLVEVDRKRYLEHVLKTGEIIPIEGITETVKKLFEKEYKLAVASSSPIDVIKLVLKKLGIDKCFDVLVSGDYVKNSKPAPDIFLYTADKLKVKPHECVVIEDSYNGVHGAKKAGMKVVGFKNPNSGNQDISEADFIVDSLGEELLKIIDELNNAEDIVKNLMK</sequence>
<dbReference type="NCBIfam" id="TIGR01549">
    <property type="entry name" value="HAD-SF-IA-v1"/>
    <property type="match status" value="1"/>
</dbReference>
<dbReference type="InterPro" id="IPR023198">
    <property type="entry name" value="PGP-like_dom2"/>
</dbReference>
<dbReference type="PRINTS" id="PR00413">
    <property type="entry name" value="HADHALOGNASE"/>
</dbReference>
<dbReference type="NCBIfam" id="TIGR01509">
    <property type="entry name" value="HAD-SF-IA-v3"/>
    <property type="match status" value="1"/>
</dbReference>
<keyword evidence="7" id="KW-1185">Reference proteome</keyword>
<dbReference type="Gene3D" id="1.10.150.240">
    <property type="entry name" value="Putative phosphatase, domain 2"/>
    <property type="match status" value="1"/>
</dbReference>
<dbReference type="InterPro" id="IPR023214">
    <property type="entry name" value="HAD_sf"/>
</dbReference>
<dbReference type="InterPro" id="IPR051600">
    <property type="entry name" value="Beta-PGM-like"/>
</dbReference>
<evidence type="ECO:0000256" key="2">
    <source>
        <dbReference type="ARBA" id="ARBA00006171"/>
    </source>
</evidence>
<dbReference type="Gene3D" id="3.40.50.1000">
    <property type="entry name" value="HAD superfamily/HAD-like"/>
    <property type="match status" value="1"/>
</dbReference>
<dbReference type="SFLD" id="SFLDG01135">
    <property type="entry name" value="C1.5.6:_HAD__Beta-PGM__Phospha"/>
    <property type="match status" value="1"/>
</dbReference>
<reference evidence="7" key="1">
    <citation type="submission" date="2016-11" db="EMBL/GenBank/DDBJ databases">
        <authorList>
            <person name="Varghese N."/>
            <person name="Submissions S."/>
        </authorList>
    </citation>
    <scope>NUCLEOTIDE SEQUENCE [LARGE SCALE GENOMIC DNA]</scope>
    <source>
        <strain evidence="7">DSM 18761</strain>
    </source>
</reference>
<dbReference type="PANTHER" id="PTHR46193:SF18">
    <property type="entry name" value="HEXITOL PHOSPHATASE B"/>
    <property type="match status" value="1"/>
</dbReference>
<dbReference type="GO" id="GO:0046872">
    <property type="term" value="F:metal ion binding"/>
    <property type="evidence" value="ECO:0007669"/>
    <property type="project" value="UniProtKB-KW"/>
</dbReference>
<keyword evidence="4" id="KW-0460">Magnesium</keyword>
<dbReference type="SFLD" id="SFLDS00003">
    <property type="entry name" value="Haloacid_Dehalogenase"/>
    <property type="match status" value="1"/>
</dbReference>
<dbReference type="InterPro" id="IPR036412">
    <property type="entry name" value="HAD-like_sf"/>
</dbReference>
<evidence type="ECO:0000256" key="3">
    <source>
        <dbReference type="ARBA" id="ARBA00022723"/>
    </source>
</evidence>
<dbReference type="CDD" id="cd16423">
    <property type="entry name" value="HAD_BPGM-like"/>
    <property type="match status" value="1"/>
</dbReference>
<proteinExistence type="inferred from homology"/>
<gene>
    <name evidence="6" type="ORF">SAMN02745195_01015</name>
</gene>
<accession>A0A1M4VVM3</accession>
<dbReference type="Proteomes" id="UP000184127">
    <property type="component" value="Unassembled WGS sequence"/>
</dbReference>
<keyword evidence="5" id="KW-0119">Carbohydrate metabolism</keyword>
<protein>
    <submittedName>
        <fullName evidence="6">Haloacid dehalogenase superfamily, subfamily IA, variant 3 with third motif having DD or ED/haloacid dehalogenase superfamily, subfamily IA, variant 1 with third motif having Dx(3-4)D or Dx(3-4)E</fullName>
    </submittedName>
</protein>
<comment type="similarity">
    <text evidence="2">Belongs to the HAD-like hydrolase superfamily. CbbY/CbbZ/Gph/YieH family.</text>
</comment>
<dbReference type="SFLD" id="SFLDG01129">
    <property type="entry name" value="C1.5:_HAD__Beta-PGM__Phosphata"/>
    <property type="match status" value="1"/>
</dbReference>
<name>A0A1M4VVM3_9THEO</name>
<evidence type="ECO:0000256" key="1">
    <source>
        <dbReference type="ARBA" id="ARBA00001946"/>
    </source>
</evidence>
<dbReference type="Pfam" id="PF13419">
    <property type="entry name" value="HAD_2"/>
    <property type="match status" value="1"/>
</dbReference>
<evidence type="ECO:0000256" key="5">
    <source>
        <dbReference type="ARBA" id="ARBA00023277"/>
    </source>
</evidence>
<evidence type="ECO:0000313" key="7">
    <source>
        <dbReference type="Proteomes" id="UP000184127"/>
    </source>
</evidence>
<evidence type="ECO:0000256" key="4">
    <source>
        <dbReference type="ARBA" id="ARBA00022842"/>
    </source>
</evidence>
<keyword evidence="3" id="KW-0479">Metal-binding</keyword>
<dbReference type="EMBL" id="FQUR01000009">
    <property type="protein sequence ID" value="SHE72998.1"/>
    <property type="molecule type" value="Genomic_DNA"/>
</dbReference>
<dbReference type="GO" id="GO:0003824">
    <property type="term" value="F:catalytic activity"/>
    <property type="evidence" value="ECO:0007669"/>
    <property type="project" value="UniProtKB-ARBA"/>
</dbReference>
<dbReference type="SUPFAM" id="SSF56784">
    <property type="entry name" value="HAD-like"/>
    <property type="match status" value="1"/>
</dbReference>
<dbReference type="PANTHER" id="PTHR46193">
    <property type="entry name" value="6-PHOSPHOGLUCONATE PHOSPHATASE"/>
    <property type="match status" value="1"/>
</dbReference>
<comment type="cofactor">
    <cofactor evidence="1">
        <name>Mg(2+)</name>
        <dbReference type="ChEBI" id="CHEBI:18420"/>
    </cofactor>
</comment>
<organism evidence="6 7">
    <name type="scientific">Thermoanaerobacter uzonensis DSM 18761</name>
    <dbReference type="NCBI Taxonomy" id="1123369"/>
    <lineage>
        <taxon>Bacteria</taxon>
        <taxon>Bacillati</taxon>
        <taxon>Bacillota</taxon>
        <taxon>Clostridia</taxon>
        <taxon>Thermoanaerobacterales</taxon>
        <taxon>Thermoanaerobacteraceae</taxon>
        <taxon>Thermoanaerobacter</taxon>
    </lineage>
</organism>
<dbReference type="AlphaFoldDB" id="A0A1M4VVM3"/>
<dbReference type="RefSeq" id="WP_072967989.1">
    <property type="nucleotide sequence ID" value="NZ_FQUR01000009.1"/>
</dbReference>
<dbReference type="InterPro" id="IPR006439">
    <property type="entry name" value="HAD-SF_hydro_IA"/>
</dbReference>
<evidence type="ECO:0000313" key="6">
    <source>
        <dbReference type="EMBL" id="SHE72998.1"/>
    </source>
</evidence>
<dbReference type="InterPro" id="IPR041492">
    <property type="entry name" value="HAD_2"/>
</dbReference>